<comment type="caution">
    <text evidence="1">The sequence shown here is derived from an EMBL/GenBank/DDBJ whole genome shotgun (WGS) entry which is preliminary data.</text>
</comment>
<gene>
    <name evidence="1" type="ORF">Cboi01_000467100</name>
</gene>
<proteinExistence type="predicted"/>
<dbReference type="EMBL" id="BSXV01003130">
    <property type="protein sequence ID" value="GME97628.1"/>
    <property type="molecule type" value="Genomic_DNA"/>
</dbReference>
<protein>
    <submittedName>
        <fullName evidence="1">Unnamed protein product</fullName>
    </submittedName>
</protein>
<accession>A0ACB5TYS8</accession>
<dbReference type="Proteomes" id="UP001165101">
    <property type="component" value="Unassembled WGS sequence"/>
</dbReference>
<sequence>MFLQILQSYEYNIESLYDLLILLFEKFINLKVEEFAITYEDFSAIDDPQATLVNDEKTYNIYLDACFYNYRANENDPFPKTFPYSGIYPATCLTLKKYILSLYTFLRKYYSLKCPTLLNMISCSIDKVLNDIILKDLKEKINSTYKEEVSQNLINLQFFSNSVIEIENFVNFSSDKVISSFPSNSIIKLKAGEYFKLARTQAEDNMFSMVDTKVDGLMEMAEWDWNTKLLNKEPSFFIKDIGQFLETMFFSTFSNIPYSIKTLLLIRTFDLLASRFKNALNEAQFMTVSSVKNFSLDVQYMESIISKLDGDANSNNNSDLQDQDDSVKDSSATLQRMFDSLKQLISLLLEGDLENYKDETIRMRKYNSIKPEEALELLRKLDIYQQAHPTSGLNSPTEDDMANDGQSSLFNLKRSNTTTGDAGSTLSRFAYKFRKDREVSS</sequence>
<reference evidence="1" key="1">
    <citation type="submission" date="2023-04" db="EMBL/GenBank/DDBJ databases">
        <title>Candida boidinii NBRC 1967.</title>
        <authorList>
            <person name="Ichikawa N."/>
            <person name="Sato H."/>
            <person name="Tonouchi N."/>
        </authorList>
    </citation>
    <scope>NUCLEOTIDE SEQUENCE</scope>
    <source>
        <strain evidence="1">NBRC 1967</strain>
    </source>
</reference>
<name>A0ACB5TYS8_CANBO</name>
<keyword evidence="2" id="KW-1185">Reference proteome</keyword>
<organism evidence="1 2">
    <name type="scientific">Candida boidinii</name>
    <name type="common">Yeast</name>
    <dbReference type="NCBI Taxonomy" id="5477"/>
    <lineage>
        <taxon>Eukaryota</taxon>
        <taxon>Fungi</taxon>
        <taxon>Dikarya</taxon>
        <taxon>Ascomycota</taxon>
        <taxon>Saccharomycotina</taxon>
        <taxon>Pichiomycetes</taxon>
        <taxon>Pichiales</taxon>
        <taxon>Pichiaceae</taxon>
        <taxon>Ogataea</taxon>
        <taxon>Ogataea/Candida clade</taxon>
    </lineage>
</organism>
<evidence type="ECO:0000313" key="2">
    <source>
        <dbReference type="Proteomes" id="UP001165101"/>
    </source>
</evidence>
<evidence type="ECO:0000313" key="1">
    <source>
        <dbReference type="EMBL" id="GME97628.1"/>
    </source>
</evidence>